<accession>A0A8S1MK30</accession>
<gene>
    <name evidence="2" type="ORF">PPRIM_AZ9-3.1.T0570237</name>
</gene>
<dbReference type="OMA" id="HLNKQQC"/>
<dbReference type="EMBL" id="CAJJDM010000058">
    <property type="protein sequence ID" value="CAD8077146.1"/>
    <property type="molecule type" value="Genomic_DNA"/>
</dbReference>
<evidence type="ECO:0000313" key="2">
    <source>
        <dbReference type="EMBL" id="CAD8077146.1"/>
    </source>
</evidence>
<comment type="caution">
    <text evidence="2">The sequence shown here is derived from an EMBL/GenBank/DDBJ whole genome shotgun (WGS) entry which is preliminary data.</text>
</comment>
<evidence type="ECO:0000313" key="3">
    <source>
        <dbReference type="Proteomes" id="UP000688137"/>
    </source>
</evidence>
<reference evidence="2" key="1">
    <citation type="submission" date="2021-01" db="EMBL/GenBank/DDBJ databases">
        <authorList>
            <consortium name="Genoscope - CEA"/>
            <person name="William W."/>
        </authorList>
    </citation>
    <scope>NUCLEOTIDE SEQUENCE</scope>
</reference>
<keyword evidence="3" id="KW-1185">Reference proteome</keyword>
<protein>
    <submittedName>
        <fullName evidence="2">Uncharacterized protein</fullName>
    </submittedName>
</protein>
<sequence>MGCNSTKSSGEQLEQCEDIKRITKQSSELIEIQQNILKHLNKQQCQKRTSVTSLQSTLSSSKNSRLSNQKSEMTLSTIVLQTEVGPQQLNKKLAL</sequence>
<evidence type="ECO:0000256" key="1">
    <source>
        <dbReference type="SAM" id="MobiDB-lite"/>
    </source>
</evidence>
<dbReference type="Proteomes" id="UP000688137">
    <property type="component" value="Unassembled WGS sequence"/>
</dbReference>
<name>A0A8S1MK30_PARPR</name>
<feature type="region of interest" description="Disordered" evidence="1">
    <location>
        <begin position="50"/>
        <end position="70"/>
    </location>
</feature>
<dbReference type="AlphaFoldDB" id="A0A8S1MK30"/>
<organism evidence="2 3">
    <name type="scientific">Paramecium primaurelia</name>
    <dbReference type="NCBI Taxonomy" id="5886"/>
    <lineage>
        <taxon>Eukaryota</taxon>
        <taxon>Sar</taxon>
        <taxon>Alveolata</taxon>
        <taxon>Ciliophora</taxon>
        <taxon>Intramacronucleata</taxon>
        <taxon>Oligohymenophorea</taxon>
        <taxon>Peniculida</taxon>
        <taxon>Parameciidae</taxon>
        <taxon>Paramecium</taxon>
    </lineage>
</organism>
<proteinExistence type="predicted"/>